<gene>
    <name evidence="7" type="ORF">SAMN05444959_12714</name>
</gene>
<evidence type="ECO:0000313" key="7">
    <source>
        <dbReference type="EMBL" id="SNT76765.1"/>
    </source>
</evidence>
<dbReference type="Pfam" id="PF00392">
    <property type="entry name" value="GntR"/>
    <property type="match status" value="1"/>
</dbReference>
<dbReference type="GO" id="GO:0003677">
    <property type="term" value="F:DNA binding"/>
    <property type="evidence" value="ECO:0007669"/>
    <property type="project" value="UniProtKB-KW"/>
</dbReference>
<evidence type="ECO:0000256" key="2">
    <source>
        <dbReference type="ARBA" id="ARBA00022898"/>
    </source>
</evidence>
<sequence>MSADFPELAGSDVAIPPEVFLLPARSDATLQQQIQQVVAEAIVSGRCAPGEKMPSTRRLAEHLGVSRITVTLSYTELVANEYLVSRDRSGYYVADTAPTRPIFADPARRDQGGVDWQRKLPRPTPLREDILRPPNWNDYKYPFIYGQSDPDLFDHGNWRNCAMRAVGRRDFDTLAQDHYQNDDPMLVEFILRQILPRRGISANPDEILITLGAQNALWMIAQVLLTEGQRAILENPCYPGLRKILDHMRCIETPVDVDAGGLPPDMIPPDTDVVFTTPSHHAPTNVTMPLPRRLEMLERALQDDFLIVEDDYEFEMSFLNPPSPALKSLDHAGSVIYLGSFSKSIFPGLRLGYVVGAPPLIQEMRRLRDVVMRHPPSHIQRTTAYFLSLGHYDSQLSRMARVYGKRRAIMEECINEFGLTPAGKAMHGGSSLWMKAPPGVDTTQLALELRKSSVLIEPGNAFFARRNPDKSHYRIAYSSINANLIRDGMGLLAEAIRDAERKA</sequence>
<dbReference type="CDD" id="cd00609">
    <property type="entry name" value="AAT_like"/>
    <property type="match status" value="1"/>
</dbReference>
<keyword evidence="4" id="KW-0238">DNA-binding</keyword>
<comment type="similarity">
    <text evidence="1">In the C-terminal section; belongs to the class-I pyridoxal-phosphate-dependent aminotransferase family.</text>
</comment>
<dbReference type="PROSITE" id="PS50949">
    <property type="entry name" value="HTH_GNTR"/>
    <property type="match status" value="1"/>
</dbReference>
<dbReference type="CDD" id="cd07377">
    <property type="entry name" value="WHTH_GntR"/>
    <property type="match status" value="1"/>
</dbReference>
<organism evidence="7 8">
    <name type="scientific">Paracoccus seriniphilus</name>
    <dbReference type="NCBI Taxonomy" id="184748"/>
    <lineage>
        <taxon>Bacteria</taxon>
        <taxon>Pseudomonadati</taxon>
        <taxon>Pseudomonadota</taxon>
        <taxon>Alphaproteobacteria</taxon>
        <taxon>Rhodobacterales</taxon>
        <taxon>Paracoccaceae</taxon>
        <taxon>Paracoccus</taxon>
    </lineage>
</organism>
<dbReference type="InterPro" id="IPR015421">
    <property type="entry name" value="PyrdxlP-dep_Trfase_major"/>
</dbReference>
<proteinExistence type="inferred from homology"/>
<dbReference type="EMBL" id="FZQB01000027">
    <property type="protein sequence ID" value="SNT76765.1"/>
    <property type="molecule type" value="Genomic_DNA"/>
</dbReference>
<keyword evidence="5" id="KW-0804">Transcription</keyword>
<dbReference type="InterPro" id="IPR036390">
    <property type="entry name" value="WH_DNA-bd_sf"/>
</dbReference>
<dbReference type="Gene3D" id="3.40.640.10">
    <property type="entry name" value="Type I PLP-dependent aspartate aminotransferase-like (Major domain)"/>
    <property type="match status" value="1"/>
</dbReference>
<dbReference type="InterPro" id="IPR051446">
    <property type="entry name" value="HTH_trans_reg/aminotransferase"/>
</dbReference>
<reference evidence="7 8" key="1">
    <citation type="submission" date="2017-07" db="EMBL/GenBank/DDBJ databases">
        <authorList>
            <person name="Sun Z.S."/>
            <person name="Albrecht U."/>
            <person name="Echele G."/>
            <person name="Lee C.C."/>
        </authorList>
    </citation>
    <scope>NUCLEOTIDE SEQUENCE [LARGE SCALE GENOMIC DNA]</scope>
    <source>
        <strain evidence="7 8">DSM 14827</strain>
    </source>
</reference>
<dbReference type="Gene3D" id="1.10.10.10">
    <property type="entry name" value="Winged helix-like DNA-binding domain superfamily/Winged helix DNA-binding domain"/>
    <property type="match status" value="1"/>
</dbReference>
<evidence type="ECO:0000256" key="3">
    <source>
        <dbReference type="ARBA" id="ARBA00023015"/>
    </source>
</evidence>
<dbReference type="Pfam" id="PF00155">
    <property type="entry name" value="Aminotran_1_2"/>
    <property type="match status" value="1"/>
</dbReference>
<evidence type="ECO:0000256" key="1">
    <source>
        <dbReference type="ARBA" id="ARBA00005384"/>
    </source>
</evidence>
<dbReference type="PANTHER" id="PTHR46577">
    <property type="entry name" value="HTH-TYPE TRANSCRIPTIONAL REGULATORY PROTEIN GABR"/>
    <property type="match status" value="1"/>
</dbReference>
<dbReference type="SUPFAM" id="SSF53383">
    <property type="entry name" value="PLP-dependent transferases"/>
    <property type="match status" value="1"/>
</dbReference>
<evidence type="ECO:0000259" key="6">
    <source>
        <dbReference type="PROSITE" id="PS50949"/>
    </source>
</evidence>
<protein>
    <submittedName>
        <fullName evidence="7">Transcriptional regulator, GntR family</fullName>
    </submittedName>
</protein>
<name>A0A239Q2P4_9RHOB</name>
<dbReference type="InterPro" id="IPR004839">
    <property type="entry name" value="Aminotransferase_I/II_large"/>
</dbReference>
<dbReference type="InterPro" id="IPR000524">
    <property type="entry name" value="Tscrpt_reg_HTH_GntR"/>
</dbReference>
<dbReference type="SUPFAM" id="SSF46785">
    <property type="entry name" value="Winged helix' DNA-binding domain"/>
    <property type="match status" value="1"/>
</dbReference>
<feature type="domain" description="HTH gntR-type" evidence="6">
    <location>
        <begin position="28"/>
        <end position="96"/>
    </location>
</feature>
<keyword evidence="3" id="KW-0805">Transcription regulation</keyword>
<dbReference type="Proteomes" id="UP000198307">
    <property type="component" value="Unassembled WGS sequence"/>
</dbReference>
<evidence type="ECO:0000256" key="5">
    <source>
        <dbReference type="ARBA" id="ARBA00023163"/>
    </source>
</evidence>
<keyword evidence="2" id="KW-0663">Pyridoxal phosphate</keyword>
<dbReference type="InterPro" id="IPR015424">
    <property type="entry name" value="PyrdxlP-dep_Trfase"/>
</dbReference>
<evidence type="ECO:0000256" key="4">
    <source>
        <dbReference type="ARBA" id="ARBA00023125"/>
    </source>
</evidence>
<accession>A0A239Q2P4</accession>
<dbReference type="GO" id="GO:0030170">
    <property type="term" value="F:pyridoxal phosphate binding"/>
    <property type="evidence" value="ECO:0007669"/>
    <property type="project" value="InterPro"/>
</dbReference>
<evidence type="ECO:0000313" key="8">
    <source>
        <dbReference type="Proteomes" id="UP000198307"/>
    </source>
</evidence>
<dbReference type="GO" id="GO:0003700">
    <property type="term" value="F:DNA-binding transcription factor activity"/>
    <property type="evidence" value="ECO:0007669"/>
    <property type="project" value="InterPro"/>
</dbReference>
<keyword evidence="8" id="KW-1185">Reference proteome</keyword>
<dbReference type="PANTHER" id="PTHR46577:SF1">
    <property type="entry name" value="HTH-TYPE TRANSCRIPTIONAL REGULATORY PROTEIN GABR"/>
    <property type="match status" value="1"/>
</dbReference>
<dbReference type="AlphaFoldDB" id="A0A239Q2P4"/>
<dbReference type="SMART" id="SM00345">
    <property type="entry name" value="HTH_GNTR"/>
    <property type="match status" value="1"/>
</dbReference>
<dbReference type="InterPro" id="IPR036388">
    <property type="entry name" value="WH-like_DNA-bd_sf"/>
</dbReference>